<name>A0A8K0L6P5_9PEZI</name>
<evidence type="ECO:0000256" key="7">
    <source>
        <dbReference type="ARBA" id="ARBA00023242"/>
    </source>
</evidence>
<feature type="binding site" evidence="8">
    <location>
        <position position="40"/>
    </location>
    <ligand>
        <name>Zn(2+)</name>
        <dbReference type="ChEBI" id="CHEBI:29105"/>
    </ligand>
</feature>
<dbReference type="InterPro" id="IPR043701">
    <property type="entry name" value="Yju2"/>
</dbReference>
<dbReference type="Pfam" id="PF04502">
    <property type="entry name" value="Saf4_Yju2"/>
    <property type="match status" value="1"/>
</dbReference>
<evidence type="ECO:0000256" key="2">
    <source>
        <dbReference type="ARBA" id="ARBA00022664"/>
    </source>
</evidence>
<feature type="binding site" evidence="8">
    <location>
        <position position="43"/>
    </location>
    <ligand>
        <name>Zn(2+)</name>
        <dbReference type="ChEBI" id="CHEBI:29105"/>
    </ligand>
</feature>
<dbReference type="InterPro" id="IPR007590">
    <property type="entry name" value="Saf4/Yju2"/>
</dbReference>
<comment type="function">
    <text evidence="8">Part of the spliceosome which catalyzes two sequential transesterification reactions, first the excision of the non-coding intron from pre-mRNA and then the ligation of the coding exons to form the mature mRNA. Plays a role in stabilizing the structure of the spliceosome catalytic core and docking of the branch helix into the active site, producing 5'-exon and lariat intron-3'-intermediates.</text>
</comment>
<keyword evidence="2" id="KW-0507">mRNA processing</keyword>
<dbReference type="PANTHER" id="PTHR12111">
    <property type="entry name" value="SPLICING FACTOR YJU2"/>
    <property type="match status" value="1"/>
</dbReference>
<protein>
    <recommendedName>
        <fullName evidence="8">Splicing factor YJU2</fullName>
    </recommendedName>
</protein>
<feature type="coiled-coil region" evidence="9">
    <location>
        <begin position="122"/>
        <end position="149"/>
    </location>
</feature>
<keyword evidence="9" id="KW-0175">Coiled coil</keyword>
<feature type="binding site" evidence="8">
    <location>
        <position position="77"/>
    </location>
    <ligand>
        <name>Zn(2+)</name>
        <dbReference type="ChEBI" id="CHEBI:29105"/>
    </ligand>
</feature>
<evidence type="ECO:0000256" key="5">
    <source>
        <dbReference type="ARBA" id="ARBA00022833"/>
    </source>
</evidence>
<proteinExistence type="inferred from homology"/>
<gene>
    <name evidence="11" type="ORF">KVT40_005668</name>
</gene>
<keyword evidence="12" id="KW-1185">Reference proteome</keyword>
<dbReference type="PANTHER" id="PTHR12111:SF1">
    <property type="entry name" value="SPLICING FACTOR YJU2"/>
    <property type="match status" value="1"/>
</dbReference>
<sequence>MARSLRRSDLIGQHARKSGRSDPGPKVQVVRLMAPFSMQCTTCGEYIYKGRKFNARKETPVGEKYLEIQIFRFYIRCTRCSAEITFKTDPKNMDYACEHGARRNYEPWREKCADRLAEEEADQDERGAMEKLEDKMHDARREMDVADALDEIRTRNARRERAGRSGVDISGPVARANQDTVRKEEEETDSAAWLHAQAKAKDAGLIAAVMPAPLPPVLMVAKAAPAKKQGLVKGIKKKEHNDGASKSLVGYESDSDG</sequence>
<evidence type="ECO:0000256" key="4">
    <source>
        <dbReference type="ARBA" id="ARBA00022728"/>
    </source>
</evidence>
<evidence type="ECO:0000256" key="8">
    <source>
        <dbReference type="HAMAP-Rule" id="MF_03226"/>
    </source>
</evidence>
<evidence type="ECO:0000313" key="12">
    <source>
        <dbReference type="Proteomes" id="UP000809789"/>
    </source>
</evidence>
<keyword evidence="3 8" id="KW-0479">Metal-binding</keyword>
<keyword evidence="4 8" id="KW-0747">Spliceosome</keyword>
<keyword evidence="6" id="KW-0508">mRNA splicing</keyword>
<comment type="subunit">
    <text evidence="8">Component of the spliceosome. Present in the activated B complex, the catalytically activated B* complex which catalyzes the branching, the catalytic step 1 C complex catalyzing the exon ligation, and the postcatalytic P complex containing the ligated exons (mRNA) and the excised lariat intron.</text>
</comment>
<accession>A0A8K0L6P5</accession>
<dbReference type="Proteomes" id="UP000809789">
    <property type="component" value="Unassembled WGS sequence"/>
</dbReference>
<dbReference type="GO" id="GO:0071006">
    <property type="term" value="C:U2-type catalytic step 1 spliceosome"/>
    <property type="evidence" value="ECO:0007669"/>
    <property type="project" value="UniProtKB-UniRule"/>
</dbReference>
<evidence type="ECO:0000256" key="3">
    <source>
        <dbReference type="ARBA" id="ARBA00022723"/>
    </source>
</evidence>
<feature type="region of interest" description="Disordered" evidence="10">
    <location>
        <begin position="1"/>
        <end position="25"/>
    </location>
</feature>
<dbReference type="GO" id="GO:0046872">
    <property type="term" value="F:metal ion binding"/>
    <property type="evidence" value="ECO:0007669"/>
    <property type="project" value="UniProtKB-KW"/>
</dbReference>
<evidence type="ECO:0000256" key="1">
    <source>
        <dbReference type="ARBA" id="ARBA00004123"/>
    </source>
</evidence>
<dbReference type="AlphaFoldDB" id="A0A8K0L6P5"/>
<evidence type="ECO:0000313" key="11">
    <source>
        <dbReference type="EMBL" id="KAG8626723.1"/>
    </source>
</evidence>
<comment type="caution">
    <text evidence="11">The sequence shown here is derived from an EMBL/GenBank/DDBJ whole genome shotgun (WGS) entry which is preliminary data.</text>
</comment>
<evidence type="ECO:0000256" key="10">
    <source>
        <dbReference type="SAM" id="MobiDB-lite"/>
    </source>
</evidence>
<keyword evidence="5 8" id="KW-0862">Zinc</keyword>
<feature type="region of interest" description="Disordered" evidence="10">
    <location>
        <begin position="231"/>
        <end position="257"/>
    </location>
</feature>
<keyword evidence="7 8" id="KW-0539">Nucleus</keyword>
<reference evidence="11" key="1">
    <citation type="submission" date="2021-07" db="EMBL/GenBank/DDBJ databases">
        <title>Elsinoe batatas strain:CRI-CJ2 Genome sequencing and assembly.</title>
        <authorList>
            <person name="Huang L."/>
        </authorList>
    </citation>
    <scope>NUCLEOTIDE SEQUENCE</scope>
    <source>
        <strain evidence="11">CRI-CJ2</strain>
    </source>
</reference>
<feature type="binding site" evidence="8">
    <location>
        <position position="80"/>
    </location>
    <ligand>
        <name>Zn(2+)</name>
        <dbReference type="ChEBI" id="CHEBI:29105"/>
    </ligand>
</feature>
<comment type="subcellular location">
    <subcellularLocation>
        <location evidence="1 8">Nucleus</location>
    </subcellularLocation>
</comment>
<dbReference type="EMBL" id="JAESVG020000006">
    <property type="protein sequence ID" value="KAG8626723.1"/>
    <property type="molecule type" value="Genomic_DNA"/>
</dbReference>
<evidence type="ECO:0000256" key="6">
    <source>
        <dbReference type="ARBA" id="ARBA00023187"/>
    </source>
</evidence>
<evidence type="ECO:0000256" key="9">
    <source>
        <dbReference type="SAM" id="Coils"/>
    </source>
</evidence>
<dbReference type="HAMAP" id="MF_03226">
    <property type="entry name" value="YJU2"/>
    <property type="match status" value="1"/>
</dbReference>
<dbReference type="GO" id="GO:0000349">
    <property type="term" value="P:generation of catalytic spliceosome for first transesterification step"/>
    <property type="evidence" value="ECO:0007669"/>
    <property type="project" value="UniProtKB-UniRule"/>
</dbReference>
<comment type="similarity">
    <text evidence="8">Belongs to the CWC16 family. YJU2 subfamily.</text>
</comment>
<organism evidence="11 12">
    <name type="scientific">Elsinoe batatas</name>
    <dbReference type="NCBI Taxonomy" id="2601811"/>
    <lineage>
        <taxon>Eukaryota</taxon>
        <taxon>Fungi</taxon>
        <taxon>Dikarya</taxon>
        <taxon>Ascomycota</taxon>
        <taxon>Pezizomycotina</taxon>
        <taxon>Dothideomycetes</taxon>
        <taxon>Dothideomycetidae</taxon>
        <taxon>Myriangiales</taxon>
        <taxon>Elsinoaceae</taxon>
        <taxon>Elsinoe</taxon>
    </lineage>
</organism>
<dbReference type="OrthoDB" id="674963at2759"/>